<accession>A0A832GQZ6</accession>
<comment type="caution">
    <text evidence="1">The sequence shown here is derived from an EMBL/GenBank/DDBJ whole genome shotgun (WGS) entry which is preliminary data.</text>
</comment>
<sequence>MGFSKFFSNLLDQPLEDVQGDNLYKTIPFFGSILYLTPLLTNLVKKGRIPGILITEKILNELGKTSNFEAKNIEILAKIASILKYLGYKGVHLCGFPLNYAKISLFMDCFQKFEGRGGEFLEEFGGTVILDTPNGTFKGDFPSFFTNGFALSFKGKASLTYFFNELIHKVFFNPSNFLYSRIRKIFLRIDQSARCKKYFKYKKTSF</sequence>
<name>A0A832GQZ6_9BACT</name>
<gene>
    <name evidence="1" type="ORF">ENT73_05215</name>
</gene>
<dbReference type="AlphaFoldDB" id="A0A832GQZ6"/>
<reference evidence="1" key="1">
    <citation type="journal article" date="2020" name="mSystems">
        <title>Genome- and Community-Level Interaction Insights into Carbon Utilization and Element Cycling Functions of Hydrothermarchaeota in Hydrothermal Sediment.</title>
        <authorList>
            <person name="Zhou Z."/>
            <person name="Liu Y."/>
            <person name="Xu W."/>
            <person name="Pan J."/>
            <person name="Luo Z.H."/>
            <person name="Li M."/>
        </authorList>
    </citation>
    <scope>NUCLEOTIDE SEQUENCE [LARGE SCALE GENOMIC DNA]</scope>
    <source>
        <strain evidence="1">SpSt-605</strain>
    </source>
</reference>
<organism evidence="1">
    <name type="scientific">Caldimicrobium thiodismutans</name>
    <dbReference type="NCBI Taxonomy" id="1653476"/>
    <lineage>
        <taxon>Bacteria</taxon>
        <taxon>Pseudomonadati</taxon>
        <taxon>Thermodesulfobacteriota</taxon>
        <taxon>Thermodesulfobacteria</taxon>
        <taxon>Thermodesulfobacteriales</taxon>
        <taxon>Thermodesulfobacteriaceae</taxon>
        <taxon>Caldimicrobium</taxon>
    </lineage>
</organism>
<evidence type="ECO:0000313" key="1">
    <source>
        <dbReference type="EMBL" id="HGV55469.1"/>
    </source>
</evidence>
<protein>
    <submittedName>
        <fullName evidence="1">Uncharacterized protein</fullName>
    </submittedName>
</protein>
<proteinExistence type="predicted"/>
<dbReference type="EMBL" id="DSZU01000090">
    <property type="protein sequence ID" value="HGV55469.1"/>
    <property type="molecule type" value="Genomic_DNA"/>
</dbReference>